<sequence>MVRAVLAGLGTRFPALLDYDDAQRDHTAQDVAHFVGFLNPHDRFATHPHSTGY</sequence>
<dbReference type="EMBL" id="BAAARK010000006">
    <property type="protein sequence ID" value="GAA2658773.1"/>
    <property type="molecule type" value="Genomic_DNA"/>
</dbReference>
<gene>
    <name evidence="1" type="ORF">GCM10009864_26950</name>
</gene>
<evidence type="ECO:0000313" key="1">
    <source>
        <dbReference type="EMBL" id="GAA2658773.1"/>
    </source>
</evidence>
<proteinExistence type="predicted"/>
<keyword evidence="2" id="KW-1185">Reference proteome</keyword>
<accession>A0ABP6E353</accession>
<organism evidence="1 2">
    <name type="scientific">Streptomyces lunalinharesii</name>
    <dbReference type="NCBI Taxonomy" id="333384"/>
    <lineage>
        <taxon>Bacteria</taxon>
        <taxon>Bacillati</taxon>
        <taxon>Actinomycetota</taxon>
        <taxon>Actinomycetes</taxon>
        <taxon>Kitasatosporales</taxon>
        <taxon>Streptomycetaceae</taxon>
        <taxon>Streptomyces</taxon>
    </lineage>
</organism>
<dbReference type="Proteomes" id="UP001500994">
    <property type="component" value="Unassembled WGS sequence"/>
</dbReference>
<name>A0ABP6E353_9ACTN</name>
<reference evidence="2" key="1">
    <citation type="journal article" date="2019" name="Int. J. Syst. Evol. Microbiol.">
        <title>The Global Catalogue of Microorganisms (GCM) 10K type strain sequencing project: providing services to taxonomists for standard genome sequencing and annotation.</title>
        <authorList>
            <consortium name="The Broad Institute Genomics Platform"/>
            <consortium name="The Broad Institute Genome Sequencing Center for Infectious Disease"/>
            <person name="Wu L."/>
            <person name="Ma J."/>
        </authorList>
    </citation>
    <scope>NUCLEOTIDE SEQUENCE [LARGE SCALE GENOMIC DNA]</scope>
    <source>
        <strain evidence="2">JCM 16374</strain>
    </source>
</reference>
<evidence type="ECO:0000313" key="2">
    <source>
        <dbReference type="Proteomes" id="UP001500994"/>
    </source>
</evidence>
<protein>
    <submittedName>
        <fullName evidence="1">Uncharacterized protein</fullName>
    </submittedName>
</protein>
<comment type="caution">
    <text evidence="1">The sequence shown here is derived from an EMBL/GenBank/DDBJ whole genome shotgun (WGS) entry which is preliminary data.</text>
</comment>